<dbReference type="Pfam" id="PF13407">
    <property type="entry name" value="Peripla_BP_4"/>
    <property type="match status" value="1"/>
</dbReference>
<feature type="domain" description="Periplasmic binding protein" evidence="6">
    <location>
        <begin position="47"/>
        <end position="300"/>
    </location>
</feature>
<organism evidence="7 8">
    <name type="scientific">Pseudogracilibacillus auburnensis</name>
    <dbReference type="NCBI Taxonomy" id="1494959"/>
    <lineage>
        <taxon>Bacteria</taxon>
        <taxon>Bacillati</taxon>
        <taxon>Bacillota</taxon>
        <taxon>Bacilli</taxon>
        <taxon>Bacillales</taxon>
        <taxon>Bacillaceae</taxon>
        <taxon>Pseudogracilibacillus</taxon>
    </lineage>
</organism>
<comment type="caution">
    <text evidence="7">The sequence shown here is derived from an EMBL/GenBank/DDBJ whole genome shotgun (WGS) entry which is preliminary data.</text>
</comment>
<dbReference type="GO" id="GO:0030246">
    <property type="term" value="F:carbohydrate binding"/>
    <property type="evidence" value="ECO:0007669"/>
    <property type="project" value="UniProtKB-ARBA"/>
</dbReference>
<dbReference type="CDD" id="cd01536">
    <property type="entry name" value="PBP1_ABC_sugar_binding-like"/>
    <property type="match status" value="1"/>
</dbReference>
<dbReference type="Proteomes" id="UP000247978">
    <property type="component" value="Unassembled WGS sequence"/>
</dbReference>
<sequence>MLLVFISALLMLTACSSNEGSSSITNSSNEGNEKKSTEETKADNLKIGVVLMTLSSEYWKIHMAGAQDAAKELGVEIEILGPAEETLYEQQVKMVEDLISTKVNGLVVTPSLPEAMLPALQKAHDANIPVVLVDANVNEFEDRVSFIGTENYEAASKGGEYISDQLNDGDKVLIVRGQMGAKVHDERTEGFQAALESKNIEFIVQDAQSDRVKAVNIVENVLTADPDIKVVFATSDEMALGSFKGLENKDSTHIPLIGFDGTPDGLQAVVDGQMLANIAQDPYRMGYLGVESAVKAIKGESVEKRIDSGAQVYTKDNVEQRIQEIEGYLNN</sequence>
<evidence type="ECO:0000313" key="8">
    <source>
        <dbReference type="Proteomes" id="UP000247978"/>
    </source>
</evidence>
<keyword evidence="8" id="KW-1185">Reference proteome</keyword>
<dbReference type="PANTHER" id="PTHR46847:SF1">
    <property type="entry name" value="D-ALLOSE-BINDING PERIPLASMIC PROTEIN-RELATED"/>
    <property type="match status" value="1"/>
</dbReference>
<keyword evidence="3 5" id="KW-0732">Signal</keyword>
<feature type="compositionally biased region" description="Low complexity" evidence="4">
    <location>
        <begin position="18"/>
        <end position="30"/>
    </location>
</feature>
<dbReference type="PANTHER" id="PTHR46847">
    <property type="entry name" value="D-ALLOSE-BINDING PERIPLASMIC PROTEIN-RELATED"/>
    <property type="match status" value="1"/>
</dbReference>
<dbReference type="Gene3D" id="3.40.50.2300">
    <property type="match status" value="2"/>
</dbReference>
<comment type="subcellular location">
    <subcellularLocation>
        <location evidence="1">Cell envelope</location>
    </subcellularLocation>
</comment>
<feature type="compositionally biased region" description="Basic and acidic residues" evidence="4">
    <location>
        <begin position="31"/>
        <end position="40"/>
    </location>
</feature>
<protein>
    <submittedName>
        <fullName evidence="7">Monosaccharide ABC transporter substrate-binding protein (CUT2 family)</fullName>
    </submittedName>
</protein>
<comment type="similarity">
    <text evidence="2">Belongs to the bacterial solute-binding protein 2 family.</text>
</comment>
<feature type="region of interest" description="Disordered" evidence="4">
    <location>
        <begin position="18"/>
        <end position="40"/>
    </location>
</feature>
<gene>
    <name evidence="7" type="ORF">DFR56_107192</name>
</gene>
<evidence type="ECO:0000259" key="6">
    <source>
        <dbReference type="Pfam" id="PF13407"/>
    </source>
</evidence>
<feature type="chain" id="PRO_5039409475" evidence="5">
    <location>
        <begin position="20"/>
        <end position="331"/>
    </location>
</feature>
<accession>A0A2V3VYI7</accession>
<reference evidence="7 8" key="1">
    <citation type="submission" date="2018-05" db="EMBL/GenBank/DDBJ databases">
        <title>Genomic Encyclopedia of Type Strains, Phase IV (KMG-IV): sequencing the most valuable type-strain genomes for metagenomic binning, comparative biology and taxonomic classification.</title>
        <authorList>
            <person name="Goeker M."/>
        </authorList>
    </citation>
    <scope>NUCLEOTIDE SEQUENCE [LARGE SCALE GENOMIC DNA]</scope>
    <source>
        <strain evidence="7 8">DSM 28556</strain>
    </source>
</reference>
<evidence type="ECO:0000256" key="1">
    <source>
        <dbReference type="ARBA" id="ARBA00004196"/>
    </source>
</evidence>
<evidence type="ECO:0000256" key="2">
    <source>
        <dbReference type="ARBA" id="ARBA00007639"/>
    </source>
</evidence>
<dbReference type="SUPFAM" id="SSF53822">
    <property type="entry name" value="Periplasmic binding protein-like I"/>
    <property type="match status" value="1"/>
</dbReference>
<dbReference type="GO" id="GO:0030313">
    <property type="term" value="C:cell envelope"/>
    <property type="evidence" value="ECO:0007669"/>
    <property type="project" value="UniProtKB-SubCell"/>
</dbReference>
<name>A0A2V3VYI7_9BACI</name>
<dbReference type="EMBL" id="QJJQ01000007">
    <property type="protein sequence ID" value="PXW86670.1"/>
    <property type="molecule type" value="Genomic_DNA"/>
</dbReference>
<evidence type="ECO:0000256" key="5">
    <source>
        <dbReference type="SAM" id="SignalP"/>
    </source>
</evidence>
<feature type="signal peptide" evidence="5">
    <location>
        <begin position="1"/>
        <end position="19"/>
    </location>
</feature>
<proteinExistence type="inferred from homology"/>
<dbReference type="InterPro" id="IPR025997">
    <property type="entry name" value="SBP_2_dom"/>
</dbReference>
<evidence type="ECO:0000256" key="4">
    <source>
        <dbReference type="SAM" id="MobiDB-lite"/>
    </source>
</evidence>
<dbReference type="AlphaFoldDB" id="A0A2V3VYI7"/>
<dbReference type="InterPro" id="IPR028082">
    <property type="entry name" value="Peripla_BP_I"/>
</dbReference>
<evidence type="ECO:0000313" key="7">
    <source>
        <dbReference type="EMBL" id="PXW86670.1"/>
    </source>
</evidence>
<evidence type="ECO:0000256" key="3">
    <source>
        <dbReference type="ARBA" id="ARBA00022729"/>
    </source>
</evidence>